<feature type="domain" description="4'-phosphopantetheinyl transferase N-terminal" evidence="4">
    <location>
        <begin position="44"/>
        <end position="134"/>
    </location>
</feature>
<dbReference type="Proteomes" id="UP001642405">
    <property type="component" value="Unassembled WGS sequence"/>
</dbReference>
<dbReference type="InterPro" id="IPR050559">
    <property type="entry name" value="P-Pant_transferase_sf"/>
</dbReference>
<feature type="domain" description="4'-phosphopantetheinyl transferase" evidence="3">
    <location>
        <begin position="148"/>
        <end position="241"/>
    </location>
</feature>
<accession>A0ABP0BVI2</accession>
<dbReference type="Pfam" id="PF01648">
    <property type="entry name" value="ACPS"/>
    <property type="match status" value="1"/>
</dbReference>
<dbReference type="PANTHER" id="PTHR12215:SF10">
    <property type="entry name" value="L-AMINOADIPATE-SEMIALDEHYDE DEHYDROGENASE-PHOSPHOPANTETHEINYL TRANSFERASE"/>
    <property type="match status" value="1"/>
</dbReference>
<protein>
    <recommendedName>
        <fullName evidence="1">holo-[acyl-carrier-protein] synthase</fullName>
        <ecNumber evidence="1">2.7.8.7</ecNumber>
    </recommendedName>
</protein>
<dbReference type="SUPFAM" id="SSF56214">
    <property type="entry name" value="4'-phosphopantetheinyl transferase"/>
    <property type="match status" value="2"/>
</dbReference>
<keyword evidence="6" id="KW-1185">Reference proteome</keyword>
<dbReference type="EC" id="2.7.8.7" evidence="1"/>
<dbReference type="PANTHER" id="PTHR12215">
    <property type="entry name" value="PHOSPHOPANTETHEINE TRANSFERASE"/>
    <property type="match status" value="1"/>
</dbReference>
<evidence type="ECO:0000313" key="5">
    <source>
        <dbReference type="EMBL" id="CAK7223678.1"/>
    </source>
</evidence>
<evidence type="ECO:0000256" key="2">
    <source>
        <dbReference type="ARBA" id="ARBA00022679"/>
    </source>
</evidence>
<comment type="caution">
    <text evidence="5">The sequence shown here is derived from an EMBL/GenBank/DDBJ whole genome shotgun (WGS) entry which is preliminary data.</text>
</comment>
<gene>
    <name evidence="5" type="ORF">SCUCBS95973_005261</name>
</gene>
<dbReference type="InterPro" id="IPR008278">
    <property type="entry name" value="4-PPantetheinyl_Trfase_dom"/>
</dbReference>
<dbReference type="InterPro" id="IPR055066">
    <property type="entry name" value="AASDHPPT_N"/>
</dbReference>
<sequence length="362" mass="38831">MARGHTDSSPSHCGRFDVPVALDSASICPRSKLLTQLTKAPRALAALLSDEERAGVLKYFHVRDAKMALASQLLKHLVVARCARSGAVPVPWRQTVLSRDKHGKPVYYYKAGSSGAQPVVFNVSHQAGVVVLVAVYGGDGIDNSAFQVGIDVVSPSERRTRDHEMIADEARRSGTGLASAGWPHFVDVHADVLAPGEVRHLKQLLSFAGSSGNDGRLRSFYGLWCLREAYVKMTGEALLAEWLADLEFRAFCVPGVPLAAAAADTATAATATDKDADSLTQGEMVTQYDIRFRGALVGDSVNMCLRSVGADYMVCSAVRATPGDEAKTAAHKATALEFPTTDTIQVLQMDDILNFVERSGRA</sequence>
<evidence type="ECO:0000259" key="3">
    <source>
        <dbReference type="Pfam" id="PF01648"/>
    </source>
</evidence>
<keyword evidence="2" id="KW-0808">Transferase</keyword>
<reference evidence="5 6" key="1">
    <citation type="submission" date="2024-01" db="EMBL/GenBank/DDBJ databases">
        <authorList>
            <person name="Allen C."/>
            <person name="Tagirdzhanova G."/>
        </authorList>
    </citation>
    <scope>NUCLEOTIDE SEQUENCE [LARGE SCALE GENOMIC DNA]</scope>
</reference>
<organism evidence="5 6">
    <name type="scientific">Sporothrix curviconia</name>
    <dbReference type="NCBI Taxonomy" id="1260050"/>
    <lineage>
        <taxon>Eukaryota</taxon>
        <taxon>Fungi</taxon>
        <taxon>Dikarya</taxon>
        <taxon>Ascomycota</taxon>
        <taxon>Pezizomycotina</taxon>
        <taxon>Sordariomycetes</taxon>
        <taxon>Sordariomycetidae</taxon>
        <taxon>Ophiostomatales</taxon>
        <taxon>Ophiostomataceae</taxon>
        <taxon>Sporothrix</taxon>
    </lineage>
</organism>
<evidence type="ECO:0000256" key="1">
    <source>
        <dbReference type="ARBA" id="ARBA00013172"/>
    </source>
</evidence>
<proteinExistence type="predicted"/>
<dbReference type="EMBL" id="CAWUHB010000028">
    <property type="protein sequence ID" value="CAK7223678.1"/>
    <property type="molecule type" value="Genomic_DNA"/>
</dbReference>
<dbReference type="Gene3D" id="3.90.470.20">
    <property type="entry name" value="4'-phosphopantetheinyl transferase domain"/>
    <property type="match status" value="2"/>
</dbReference>
<dbReference type="Pfam" id="PF22624">
    <property type="entry name" value="AASDHPPT_N"/>
    <property type="match status" value="1"/>
</dbReference>
<evidence type="ECO:0000259" key="4">
    <source>
        <dbReference type="Pfam" id="PF22624"/>
    </source>
</evidence>
<evidence type="ECO:0000313" key="6">
    <source>
        <dbReference type="Proteomes" id="UP001642405"/>
    </source>
</evidence>
<dbReference type="InterPro" id="IPR037143">
    <property type="entry name" value="4-PPantetheinyl_Trfase_dom_sf"/>
</dbReference>
<name>A0ABP0BVI2_9PEZI</name>